<dbReference type="PANTHER" id="PTHR12053">
    <property type="entry name" value="PROTEASE FAMILY M28 PLASMA GLUTAMATE CARBOXYPEPTIDASE-RELATED"/>
    <property type="match status" value="1"/>
</dbReference>
<feature type="chain" id="PRO_5046554047" description="Carboxypeptidase Q" evidence="22">
    <location>
        <begin position="22"/>
        <end position="523"/>
    </location>
</feature>
<gene>
    <name evidence="24" type="ORF">ABID46_002056</name>
</gene>
<reference evidence="24 25" key="1">
    <citation type="submission" date="2024-06" db="EMBL/GenBank/DDBJ databases">
        <title>Genomic Encyclopedia of Type Strains, Phase IV (KMG-IV): sequencing the most valuable type-strain genomes for metagenomic binning, comparative biology and taxonomic classification.</title>
        <authorList>
            <person name="Goeker M."/>
        </authorList>
    </citation>
    <scope>NUCLEOTIDE SEQUENCE [LARGE SCALE GENOMIC DNA]</scope>
    <source>
        <strain evidence="24 25">DSM 29388</strain>
    </source>
</reference>
<evidence type="ECO:0000256" key="10">
    <source>
        <dbReference type="ARBA" id="ARBA00022729"/>
    </source>
</evidence>
<evidence type="ECO:0000256" key="22">
    <source>
        <dbReference type="SAM" id="SignalP"/>
    </source>
</evidence>
<evidence type="ECO:0000256" key="1">
    <source>
        <dbReference type="ARBA" id="ARBA00004240"/>
    </source>
</evidence>
<dbReference type="SUPFAM" id="SSF53187">
    <property type="entry name" value="Zn-dependent exopeptidases"/>
    <property type="match status" value="1"/>
</dbReference>
<feature type="domain" description="Peptidase M28" evidence="23">
    <location>
        <begin position="283"/>
        <end position="469"/>
    </location>
</feature>
<evidence type="ECO:0000256" key="17">
    <source>
        <dbReference type="ARBA" id="ARBA00023180"/>
    </source>
</evidence>
<keyword evidence="8" id="KW-0645">Protease</keyword>
<keyword evidence="14" id="KW-0333">Golgi apparatus</keyword>
<evidence type="ECO:0000256" key="19">
    <source>
        <dbReference type="ARBA" id="ARBA00025833"/>
    </source>
</evidence>
<evidence type="ECO:0000256" key="5">
    <source>
        <dbReference type="ARBA" id="ARBA00014116"/>
    </source>
</evidence>
<keyword evidence="13" id="KW-0862">Zinc</keyword>
<evidence type="ECO:0000313" key="25">
    <source>
        <dbReference type="Proteomes" id="UP001549146"/>
    </source>
</evidence>
<evidence type="ECO:0000256" key="8">
    <source>
        <dbReference type="ARBA" id="ARBA00022670"/>
    </source>
</evidence>
<keyword evidence="16" id="KW-0865">Zymogen</keyword>
<name>A0ABV2LY35_9FLAO</name>
<evidence type="ECO:0000313" key="24">
    <source>
        <dbReference type="EMBL" id="MET3732467.1"/>
    </source>
</evidence>
<keyword evidence="15" id="KW-0482">Metalloprotease</keyword>
<feature type="compositionally biased region" description="Basic and acidic residues" evidence="21">
    <location>
        <begin position="509"/>
        <end position="523"/>
    </location>
</feature>
<keyword evidence="17" id="KW-0325">Glycoprotein</keyword>
<protein>
    <recommendedName>
        <fullName evidence="5">Carboxypeptidase Q</fullName>
    </recommendedName>
    <alternativeName>
        <fullName evidence="20">Plasma glutamate carboxypeptidase</fullName>
    </alternativeName>
</protein>
<sequence length="523" mass="58810">MNKFTSIACIAFLSMSLSLKAQQQSSQQLKPIIENFVQETEQRSQLEQLAHELLDQVGPRLVGSTGGQRSHDWAISTFQKWNIQARNEQFGTWRNWERGISHIDMISPWVKSLDATQLAWSPATKKPITAEVIAMPVFQSQAEFKAWLPKVKGKIVLMSQLQNYGRSDYQYKEFATEESYAKITEEKKQAADAWKKSLEFTGFNNNTLPLELEKNGASAVAISYWTGIMGANRIFGAKTKTIPMIDISNEDYGTLYRLAQAGKAPKLTIDVKSESKGTLPTYNTIAEIKGKTKPNEYIILSAHIDSWDGSTGACDNATGVITVMEAARMIQKYYPNNQRTILVCLWGSEEQGLNGSRAFVEDHPEIVKNTQAVFNFDSGTGRIVRINGGGFEKAYDFMGRWLYAAPNYITKHIETTYPGNPSSGGSDHASFLAHGVPAFMMGSHSWGYGGYTWHTNRDSYDKIVFDDIEYNTILAASLVYMADQEAELVNRDRRAMPLDKDGNTTTWPEPRKAERSDDYYFVK</sequence>
<evidence type="ECO:0000256" key="16">
    <source>
        <dbReference type="ARBA" id="ARBA00023145"/>
    </source>
</evidence>
<proteinExistence type="predicted"/>
<feature type="signal peptide" evidence="22">
    <location>
        <begin position="1"/>
        <end position="21"/>
    </location>
</feature>
<dbReference type="InterPro" id="IPR039866">
    <property type="entry name" value="CPQ"/>
</dbReference>
<keyword evidence="25" id="KW-1185">Reference proteome</keyword>
<keyword evidence="12" id="KW-0256">Endoplasmic reticulum</keyword>
<evidence type="ECO:0000256" key="12">
    <source>
        <dbReference type="ARBA" id="ARBA00022824"/>
    </source>
</evidence>
<evidence type="ECO:0000256" key="15">
    <source>
        <dbReference type="ARBA" id="ARBA00023049"/>
    </source>
</evidence>
<comment type="subcellular location">
    <subcellularLocation>
        <location evidence="1">Endoplasmic reticulum</location>
    </subcellularLocation>
    <subcellularLocation>
        <location evidence="3">Golgi apparatus</location>
    </subcellularLocation>
    <subcellularLocation>
        <location evidence="2">Lysosome</location>
    </subcellularLocation>
    <subcellularLocation>
        <location evidence="4">Secreted</location>
    </subcellularLocation>
</comment>
<keyword evidence="11" id="KW-0378">Hydrolase</keyword>
<evidence type="ECO:0000256" key="7">
    <source>
        <dbReference type="ARBA" id="ARBA00022645"/>
    </source>
</evidence>
<evidence type="ECO:0000256" key="11">
    <source>
        <dbReference type="ARBA" id="ARBA00022801"/>
    </source>
</evidence>
<evidence type="ECO:0000256" key="9">
    <source>
        <dbReference type="ARBA" id="ARBA00022723"/>
    </source>
</evidence>
<dbReference type="Gene3D" id="3.50.30.30">
    <property type="match status" value="1"/>
</dbReference>
<keyword evidence="6" id="KW-0964">Secreted</keyword>
<keyword evidence="18" id="KW-0458">Lysosome</keyword>
<evidence type="ECO:0000256" key="3">
    <source>
        <dbReference type="ARBA" id="ARBA00004555"/>
    </source>
</evidence>
<keyword evidence="9" id="KW-0479">Metal-binding</keyword>
<evidence type="ECO:0000256" key="21">
    <source>
        <dbReference type="SAM" id="MobiDB-lite"/>
    </source>
</evidence>
<comment type="subunit">
    <text evidence="19">Homodimer. The monomeric form is inactive while the homodimer is active.</text>
</comment>
<evidence type="ECO:0000256" key="2">
    <source>
        <dbReference type="ARBA" id="ARBA00004371"/>
    </source>
</evidence>
<keyword evidence="10 22" id="KW-0732">Signal</keyword>
<evidence type="ECO:0000256" key="13">
    <source>
        <dbReference type="ARBA" id="ARBA00022833"/>
    </source>
</evidence>
<feature type="region of interest" description="Disordered" evidence="21">
    <location>
        <begin position="495"/>
        <end position="523"/>
    </location>
</feature>
<dbReference type="EMBL" id="JBEPMO010000013">
    <property type="protein sequence ID" value="MET3732467.1"/>
    <property type="molecule type" value="Genomic_DNA"/>
</dbReference>
<dbReference type="PANTHER" id="PTHR12053:SF3">
    <property type="entry name" value="CARBOXYPEPTIDASE Q"/>
    <property type="match status" value="1"/>
</dbReference>
<evidence type="ECO:0000256" key="18">
    <source>
        <dbReference type="ARBA" id="ARBA00023228"/>
    </source>
</evidence>
<evidence type="ECO:0000259" key="23">
    <source>
        <dbReference type="Pfam" id="PF04389"/>
    </source>
</evidence>
<accession>A0ABV2LY35</accession>
<organism evidence="24 25">
    <name type="scientific">Moheibacter stercoris</name>
    <dbReference type="NCBI Taxonomy" id="1628251"/>
    <lineage>
        <taxon>Bacteria</taxon>
        <taxon>Pseudomonadati</taxon>
        <taxon>Bacteroidota</taxon>
        <taxon>Flavobacteriia</taxon>
        <taxon>Flavobacteriales</taxon>
        <taxon>Weeksellaceae</taxon>
        <taxon>Moheibacter</taxon>
    </lineage>
</organism>
<evidence type="ECO:0000256" key="14">
    <source>
        <dbReference type="ARBA" id="ARBA00023034"/>
    </source>
</evidence>
<dbReference type="Gene3D" id="3.40.630.10">
    <property type="entry name" value="Zn peptidases"/>
    <property type="match status" value="1"/>
</dbReference>
<evidence type="ECO:0000256" key="4">
    <source>
        <dbReference type="ARBA" id="ARBA00004613"/>
    </source>
</evidence>
<dbReference type="RefSeq" id="WP_354509718.1">
    <property type="nucleotide sequence ID" value="NZ_JBEPMO010000013.1"/>
</dbReference>
<dbReference type="Pfam" id="PF04389">
    <property type="entry name" value="Peptidase_M28"/>
    <property type="match status" value="1"/>
</dbReference>
<dbReference type="Proteomes" id="UP001549146">
    <property type="component" value="Unassembled WGS sequence"/>
</dbReference>
<evidence type="ECO:0000256" key="20">
    <source>
        <dbReference type="ARBA" id="ARBA00033328"/>
    </source>
</evidence>
<comment type="caution">
    <text evidence="24">The sequence shown here is derived from an EMBL/GenBank/DDBJ whole genome shotgun (WGS) entry which is preliminary data.</text>
</comment>
<dbReference type="InterPro" id="IPR007484">
    <property type="entry name" value="Peptidase_M28"/>
</dbReference>
<keyword evidence="7" id="KW-0121">Carboxypeptidase</keyword>
<evidence type="ECO:0000256" key="6">
    <source>
        <dbReference type="ARBA" id="ARBA00022525"/>
    </source>
</evidence>